<dbReference type="PRINTS" id="PR00377">
    <property type="entry name" value="IMPHPHTASES"/>
</dbReference>
<sequence>MTDTLPMPITAPFTPAQRSQIINLIRRAARTEIMPRFRRLSAHQVAEKTGAQDLVTEADKAAEEMIARGLQGMFPHALVVGEEHASAHPEILDRIGDAELCFTIDPVDGTWNYAKGLPLFGVMLSALRFGVPVFGLLYDPVVNDVILADSENPAILQMPRGLRREVTTSDGGPIEELVGFVPLFLIPSEKRGQMAAAMTRFARVNSLRCACHEARMVAQGYADFVLFSKLTAWDQPPGAIVMKQAGAHVAMLDGSEYRADMTSGYFLAASDAATWGRVRDLFDFLLDPVDGS</sequence>
<dbReference type="InterPro" id="IPR000760">
    <property type="entry name" value="Inositol_monophosphatase-like"/>
</dbReference>
<dbReference type="AlphaFoldDB" id="A3K2S1"/>
<reference evidence="6 7" key="1">
    <citation type="submission" date="2006-06" db="EMBL/GenBank/DDBJ databases">
        <authorList>
            <person name="Moran M.A."/>
            <person name="Ferriera S."/>
            <person name="Johnson J."/>
            <person name="Kravitz S."/>
            <person name="Beeson K."/>
            <person name="Sutton G."/>
            <person name="Rogers Y.-H."/>
            <person name="Friedman R."/>
            <person name="Frazier M."/>
            <person name="Venter J.C."/>
        </authorList>
    </citation>
    <scope>NUCLEOTIDE SEQUENCE [LARGE SCALE GENOMIC DNA]</scope>
    <source>
        <strain evidence="6 7">E-37</strain>
    </source>
</reference>
<name>A3K2S1_SAGS3</name>
<evidence type="ECO:0000256" key="5">
    <source>
        <dbReference type="PIRSR" id="PIRSR600760-2"/>
    </source>
</evidence>
<dbReference type="PANTHER" id="PTHR20854">
    <property type="entry name" value="INOSITOL MONOPHOSPHATASE"/>
    <property type="match status" value="1"/>
</dbReference>
<dbReference type="eggNOG" id="COG0483">
    <property type="taxonomic scope" value="Bacteria"/>
</dbReference>
<feature type="binding site" evidence="5">
    <location>
        <position position="105"/>
    </location>
    <ligand>
        <name>Mg(2+)</name>
        <dbReference type="ChEBI" id="CHEBI:18420"/>
        <label>1</label>
        <note>catalytic</note>
    </ligand>
</feature>
<dbReference type="SUPFAM" id="SSF56655">
    <property type="entry name" value="Carbohydrate phosphatase"/>
    <property type="match status" value="1"/>
</dbReference>
<dbReference type="GO" id="GO:0007165">
    <property type="term" value="P:signal transduction"/>
    <property type="evidence" value="ECO:0007669"/>
    <property type="project" value="TreeGrafter"/>
</dbReference>
<dbReference type="EMBL" id="AAYA01000005">
    <property type="protein sequence ID" value="EBA08480.1"/>
    <property type="molecule type" value="Genomic_DNA"/>
</dbReference>
<keyword evidence="7" id="KW-1185">Reference proteome</keyword>
<dbReference type="Gene3D" id="3.30.540.10">
    <property type="entry name" value="Fructose-1,6-Bisphosphatase, subunit A, domain 1"/>
    <property type="match status" value="1"/>
</dbReference>
<evidence type="ECO:0000256" key="1">
    <source>
        <dbReference type="ARBA" id="ARBA00009759"/>
    </source>
</evidence>
<accession>A3K2S1</accession>
<comment type="cofactor">
    <cofactor evidence="5">
        <name>Mg(2+)</name>
        <dbReference type="ChEBI" id="CHEBI:18420"/>
    </cofactor>
</comment>
<evidence type="ECO:0000313" key="7">
    <source>
        <dbReference type="Proteomes" id="UP000005713"/>
    </source>
</evidence>
<organism evidence="6 7">
    <name type="scientific">Sagittula stellata (strain ATCC 700073 / DSM 11524 / E-37)</name>
    <dbReference type="NCBI Taxonomy" id="388399"/>
    <lineage>
        <taxon>Bacteria</taxon>
        <taxon>Pseudomonadati</taxon>
        <taxon>Pseudomonadota</taxon>
        <taxon>Alphaproteobacteria</taxon>
        <taxon>Rhodobacterales</taxon>
        <taxon>Roseobacteraceae</taxon>
        <taxon>Sagittula</taxon>
    </lineage>
</organism>
<proteinExistence type="inferred from homology"/>
<comment type="caution">
    <text evidence="6">The sequence shown here is derived from an EMBL/GenBank/DDBJ whole genome shotgun (WGS) entry which is preliminary data.</text>
</comment>
<keyword evidence="2 5" id="KW-0479">Metal-binding</keyword>
<dbReference type="Gene3D" id="3.40.190.80">
    <property type="match status" value="1"/>
</dbReference>
<gene>
    <name evidence="6" type="ORF">SSE37_16748</name>
</gene>
<dbReference type="PROSITE" id="PS00629">
    <property type="entry name" value="IMP_1"/>
    <property type="match status" value="1"/>
</dbReference>
<comment type="similarity">
    <text evidence="1">Belongs to the inositol monophosphatase superfamily.</text>
</comment>
<dbReference type="InterPro" id="IPR020583">
    <property type="entry name" value="Inositol_monoP_metal-BS"/>
</dbReference>
<dbReference type="GO" id="GO:0006020">
    <property type="term" value="P:inositol metabolic process"/>
    <property type="evidence" value="ECO:0007669"/>
    <property type="project" value="TreeGrafter"/>
</dbReference>
<dbReference type="Pfam" id="PF00459">
    <property type="entry name" value="Inositol_P"/>
    <property type="match status" value="1"/>
</dbReference>
<dbReference type="CDD" id="cd01637">
    <property type="entry name" value="IMPase_like"/>
    <property type="match status" value="1"/>
</dbReference>
<keyword evidence="4 5" id="KW-0460">Magnesium</keyword>
<dbReference type="GO" id="GO:0008934">
    <property type="term" value="F:inositol monophosphate 1-phosphatase activity"/>
    <property type="evidence" value="ECO:0007669"/>
    <property type="project" value="TreeGrafter"/>
</dbReference>
<dbReference type="PANTHER" id="PTHR20854:SF4">
    <property type="entry name" value="INOSITOL-1-MONOPHOSPHATASE-RELATED"/>
    <property type="match status" value="1"/>
</dbReference>
<dbReference type="OrthoDB" id="9785695at2"/>
<dbReference type="Proteomes" id="UP000005713">
    <property type="component" value="Unassembled WGS sequence"/>
</dbReference>
<dbReference type="GO" id="GO:0046872">
    <property type="term" value="F:metal ion binding"/>
    <property type="evidence" value="ECO:0007669"/>
    <property type="project" value="UniProtKB-KW"/>
</dbReference>
<keyword evidence="3" id="KW-0378">Hydrolase</keyword>
<protein>
    <submittedName>
        <fullName evidence="6">Putative inositol monophosphatase protein</fullName>
    </submittedName>
</protein>
<feature type="binding site" evidence="5">
    <location>
        <position position="108"/>
    </location>
    <ligand>
        <name>Mg(2+)</name>
        <dbReference type="ChEBI" id="CHEBI:18420"/>
        <label>1</label>
        <note>catalytic</note>
    </ligand>
</feature>
<evidence type="ECO:0000256" key="2">
    <source>
        <dbReference type="ARBA" id="ARBA00022723"/>
    </source>
</evidence>
<feature type="binding site" evidence="5">
    <location>
        <position position="82"/>
    </location>
    <ligand>
        <name>Mg(2+)</name>
        <dbReference type="ChEBI" id="CHEBI:18420"/>
        <label>1</label>
        <note>catalytic</note>
    </ligand>
</feature>
<evidence type="ECO:0000256" key="4">
    <source>
        <dbReference type="ARBA" id="ARBA00022842"/>
    </source>
</evidence>
<feature type="binding site" evidence="5">
    <location>
        <position position="234"/>
    </location>
    <ligand>
        <name>Mg(2+)</name>
        <dbReference type="ChEBI" id="CHEBI:18420"/>
        <label>1</label>
        <note>catalytic</note>
    </ligand>
</feature>
<evidence type="ECO:0000313" key="6">
    <source>
        <dbReference type="EMBL" id="EBA08480.1"/>
    </source>
</evidence>
<dbReference type="RefSeq" id="WP_005858388.1">
    <property type="nucleotide sequence ID" value="NZ_AAYA01000005.1"/>
</dbReference>
<evidence type="ECO:0000256" key="3">
    <source>
        <dbReference type="ARBA" id="ARBA00022801"/>
    </source>
</evidence>